<dbReference type="HOGENOM" id="CLU_039929_2_2_9"/>
<evidence type="ECO:0000256" key="1">
    <source>
        <dbReference type="ARBA" id="ARBA00004651"/>
    </source>
</evidence>
<dbReference type="PANTHER" id="PTHR11795">
    <property type="entry name" value="BRANCHED-CHAIN AMINO ACID TRANSPORT SYSTEM PERMEASE PROTEIN LIVH"/>
    <property type="match status" value="1"/>
</dbReference>
<feature type="transmembrane region" description="Helical" evidence="9">
    <location>
        <begin position="42"/>
        <end position="65"/>
    </location>
</feature>
<gene>
    <name evidence="10" type="ordered locus">Desca_0739</name>
</gene>
<dbReference type="InterPro" id="IPR001851">
    <property type="entry name" value="ABC_transp_permease"/>
</dbReference>
<dbReference type="Proteomes" id="UP000009226">
    <property type="component" value="Chromosome"/>
</dbReference>
<dbReference type="InterPro" id="IPR017779">
    <property type="entry name" value="ABC_UrtB_bac"/>
</dbReference>
<feature type="transmembrane region" description="Helical" evidence="9">
    <location>
        <begin position="231"/>
        <end position="253"/>
    </location>
</feature>
<proteinExistence type="inferred from homology"/>
<evidence type="ECO:0000313" key="10">
    <source>
        <dbReference type="EMBL" id="AEF93624.1"/>
    </source>
</evidence>
<dbReference type="GO" id="GO:0006865">
    <property type="term" value="P:amino acid transport"/>
    <property type="evidence" value="ECO:0007669"/>
    <property type="project" value="UniProtKB-KW"/>
</dbReference>
<evidence type="ECO:0000256" key="5">
    <source>
        <dbReference type="ARBA" id="ARBA00022970"/>
    </source>
</evidence>
<accession>F6B8X3</accession>
<keyword evidence="3" id="KW-1003">Cell membrane</keyword>
<reference evidence="10" key="1">
    <citation type="submission" date="2011-05" db="EMBL/GenBank/DDBJ databases">
        <title>Complete sequence of Desulfotomaculum carboxydivorans CO-1-SRB.</title>
        <authorList>
            <consortium name="US DOE Joint Genome Institute"/>
            <person name="Lucas S."/>
            <person name="Han J."/>
            <person name="Lapidus A."/>
            <person name="Cheng J.-F."/>
            <person name="Goodwin L."/>
            <person name="Pitluck S."/>
            <person name="Peters L."/>
            <person name="Mikhailova N."/>
            <person name="Lu M."/>
            <person name="Han C."/>
            <person name="Tapia R."/>
            <person name="Land M."/>
            <person name="Hauser L."/>
            <person name="Kyrpides N."/>
            <person name="Ivanova N."/>
            <person name="Pagani I."/>
            <person name="Stams A."/>
            <person name="Plugge C."/>
            <person name="Muyzer G."/>
            <person name="Kuever J."/>
            <person name="Parshina S."/>
            <person name="Ivanova A."/>
            <person name="Nazina T."/>
            <person name="Woyke T."/>
        </authorList>
    </citation>
    <scope>NUCLEOTIDE SEQUENCE [LARGE SCALE GENOMIC DNA]</scope>
    <source>
        <strain evidence="10">CO-1-SRB</strain>
    </source>
</reference>
<feature type="transmembrane region" description="Helical" evidence="9">
    <location>
        <begin position="265"/>
        <end position="287"/>
    </location>
</feature>
<dbReference type="eggNOG" id="COG0559">
    <property type="taxonomic scope" value="Bacteria"/>
</dbReference>
<feature type="transmembrane region" description="Helical" evidence="9">
    <location>
        <begin position="182"/>
        <end position="200"/>
    </location>
</feature>
<keyword evidence="2" id="KW-0813">Transport</keyword>
<feature type="transmembrane region" description="Helical" evidence="9">
    <location>
        <begin position="97"/>
        <end position="122"/>
    </location>
</feature>
<dbReference type="AlphaFoldDB" id="F6B8X3"/>
<evidence type="ECO:0000256" key="2">
    <source>
        <dbReference type="ARBA" id="ARBA00022448"/>
    </source>
</evidence>
<dbReference type="CDD" id="cd06582">
    <property type="entry name" value="TM_PBP1_LivH_like"/>
    <property type="match status" value="1"/>
</dbReference>
<dbReference type="STRING" id="868595.Desca_0739"/>
<dbReference type="GO" id="GO:0022857">
    <property type="term" value="F:transmembrane transporter activity"/>
    <property type="evidence" value="ECO:0007669"/>
    <property type="project" value="InterPro"/>
</dbReference>
<comment type="subcellular location">
    <subcellularLocation>
        <location evidence="1">Cell membrane</location>
        <topology evidence="1">Multi-pass membrane protein</topology>
    </subcellularLocation>
</comment>
<evidence type="ECO:0000256" key="6">
    <source>
        <dbReference type="ARBA" id="ARBA00022989"/>
    </source>
</evidence>
<keyword evidence="4 9" id="KW-0812">Transmembrane</keyword>
<evidence type="ECO:0000256" key="7">
    <source>
        <dbReference type="ARBA" id="ARBA00023136"/>
    </source>
</evidence>
<evidence type="ECO:0000256" key="9">
    <source>
        <dbReference type="SAM" id="Phobius"/>
    </source>
</evidence>
<sequence length="331" mass="35934">MQKYHYTLIYPNPGEYTSPGGITVWRQVCSVETFVLQVFNGLSVSSILLLVALGLAITFGLMKVINMAHGELIMIGAYVAYVTQLWFAKYLDEKFLGLYFVIALPLAFLVAGLFGLLLEFVLIRFLYGRPLDSLLATWGASLILQQLARNIFGAPNVDVISPQWLNGGIMVMEGLQLPYKRLFIICLVTICIIGMYLYLYRSASGRRIRAVMQNREMAACLGINTRRVDAYTFALGAGLAGVAGCALTLLGSIGPSLGTYYIVDAFMVVVLGGVGKLVGTVLGALSIGMLNTALEFGTTASLGKVLVFALVIAFLQWKPSGLVTVRTRALD</sequence>
<comment type="similarity">
    <text evidence="8">Belongs to the binding-protein-dependent transport system permease family. LivHM subfamily.</text>
</comment>
<dbReference type="NCBIfam" id="TIGR03409">
    <property type="entry name" value="urea_trans_UrtB"/>
    <property type="match status" value="1"/>
</dbReference>
<evidence type="ECO:0000256" key="8">
    <source>
        <dbReference type="ARBA" id="ARBA00037998"/>
    </source>
</evidence>
<evidence type="ECO:0000256" key="3">
    <source>
        <dbReference type="ARBA" id="ARBA00022475"/>
    </source>
</evidence>
<dbReference type="PANTHER" id="PTHR11795:SF447">
    <property type="entry name" value="ABC TRANSPORTER PERMEASE PROTEIN"/>
    <property type="match status" value="1"/>
</dbReference>
<organism evidence="10 11">
    <name type="scientific">Desulfotomaculum nigrificans (strain DSM 14880 / VKM B-2319 / CO-1-SRB)</name>
    <name type="common">Desulfotomaculum carboxydivorans</name>
    <dbReference type="NCBI Taxonomy" id="868595"/>
    <lineage>
        <taxon>Bacteria</taxon>
        <taxon>Bacillati</taxon>
        <taxon>Bacillota</taxon>
        <taxon>Clostridia</taxon>
        <taxon>Eubacteriales</taxon>
        <taxon>Desulfotomaculaceae</taxon>
        <taxon>Desulfotomaculum</taxon>
    </lineage>
</organism>
<keyword evidence="6 9" id="KW-1133">Transmembrane helix</keyword>
<protein>
    <submittedName>
        <fullName evidence="10">Urea ABC transporter, permease protein UrtB</fullName>
    </submittedName>
</protein>
<evidence type="ECO:0000256" key="4">
    <source>
        <dbReference type="ARBA" id="ARBA00022692"/>
    </source>
</evidence>
<feature type="transmembrane region" description="Helical" evidence="9">
    <location>
        <begin position="72"/>
        <end position="91"/>
    </location>
</feature>
<name>F6B8X3_DESCC</name>
<dbReference type="InterPro" id="IPR052157">
    <property type="entry name" value="BCAA_transport_permease"/>
</dbReference>
<keyword evidence="5" id="KW-0029">Amino-acid transport</keyword>
<keyword evidence="11" id="KW-1185">Reference proteome</keyword>
<dbReference type="EMBL" id="CP002736">
    <property type="protein sequence ID" value="AEF93624.1"/>
    <property type="molecule type" value="Genomic_DNA"/>
</dbReference>
<evidence type="ECO:0000313" key="11">
    <source>
        <dbReference type="Proteomes" id="UP000009226"/>
    </source>
</evidence>
<feature type="transmembrane region" description="Helical" evidence="9">
    <location>
        <begin position="299"/>
        <end position="317"/>
    </location>
</feature>
<dbReference type="Pfam" id="PF02653">
    <property type="entry name" value="BPD_transp_2"/>
    <property type="match status" value="1"/>
</dbReference>
<dbReference type="GO" id="GO:0005886">
    <property type="term" value="C:plasma membrane"/>
    <property type="evidence" value="ECO:0007669"/>
    <property type="project" value="UniProtKB-SubCell"/>
</dbReference>
<keyword evidence="7 9" id="KW-0472">Membrane</keyword>
<dbReference type="KEGG" id="dca:Desca_0739"/>